<dbReference type="InterPro" id="IPR001283">
    <property type="entry name" value="CRISP-related"/>
</dbReference>
<keyword evidence="6" id="KW-1185">Reference proteome</keyword>
<dbReference type="PRINTS" id="PR00838">
    <property type="entry name" value="V5ALLERGEN"/>
</dbReference>
<evidence type="ECO:0000313" key="6">
    <source>
        <dbReference type="Proteomes" id="UP000314987"/>
    </source>
</evidence>
<protein>
    <recommendedName>
        <fullName evidence="4">SCP domain-containing protein</fullName>
    </recommendedName>
</protein>
<feature type="transmembrane region" description="Helical" evidence="2">
    <location>
        <begin position="212"/>
        <end position="231"/>
    </location>
</feature>
<keyword evidence="2" id="KW-0472">Membrane</keyword>
<sequence>NQCLNSSSCLPSILAFMAAQSSLAQLPQIPPITDPKFIEDCVKIHNELRAIVNPTAGNMKYMTWDASLAKTARAWSKKCVFKHNVHIGKRHACHPLFKTVGENLWMGILTKYVVRNATTDWFNEVKYFEMSDNTCSRVCGHYTQVVWASTYKVGCALKMCPNLGKHVVMFVCNYSPDCKPFIILNGLMAPSPTRPPHHTLRCNHSLVIPKRLVFLCCLLFLISYQITITALTSERYH</sequence>
<evidence type="ECO:0000256" key="2">
    <source>
        <dbReference type="SAM" id="Phobius"/>
    </source>
</evidence>
<feature type="domain" description="SCP" evidence="4">
    <location>
        <begin position="36"/>
        <end position="181"/>
    </location>
</feature>
<proteinExistence type="inferred from homology"/>
<evidence type="ECO:0000259" key="4">
    <source>
        <dbReference type="SMART" id="SM00198"/>
    </source>
</evidence>
<dbReference type="PRINTS" id="PR00837">
    <property type="entry name" value="V5TPXLIKE"/>
</dbReference>
<dbReference type="InterPro" id="IPR018244">
    <property type="entry name" value="Allrgn_V5/Tpx1_CS"/>
</dbReference>
<dbReference type="Ensembl" id="ENSVURT00010010433.1">
    <property type="protein sequence ID" value="ENSVURP00010009197.1"/>
    <property type="gene ID" value="ENSVURG00010007130.1"/>
</dbReference>
<dbReference type="SMART" id="SM00198">
    <property type="entry name" value="SCP"/>
    <property type="match status" value="1"/>
</dbReference>
<dbReference type="GeneTree" id="ENSGT00940000162547"/>
<evidence type="ECO:0000256" key="3">
    <source>
        <dbReference type="SAM" id="SignalP"/>
    </source>
</evidence>
<dbReference type="InterPro" id="IPR002413">
    <property type="entry name" value="V5_allergen-like"/>
</dbReference>
<comment type="similarity">
    <text evidence="1">Belongs to the CRISP family.</text>
</comment>
<dbReference type="Pfam" id="PF00188">
    <property type="entry name" value="CAP"/>
    <property type="match status" value="1"/>
</dbReference>
<dbReference type="PROSITE" id="PS01009">
    <property type="entry name" value="CRISP_1"/>
    <property type="match status" value="1"/>
</dbReference>
<dbReference type="SUPFAM" id="SSF55797">
    <property type="entry name" value="PR-1-like"/>
    <property type="match status" value="1"/>
</dbReference>
<dbReference type="Proteomes" id="UP000314987">
    <property type="component" value="Unassembled WGS sequence"/>
</dbReference>
<dbReference type="PANTHER" id="PTHR10334">
    <property type="entry name" value="CYSTEINE-RICH SECRETORY PROTEIN-RELATED"/>
    <property type="match status" value="1"/>
</dbReference>
<evidence type="ECO:0000256" key="1">
    <source>
        <dbReference type="ARBA" id="ARBA00009923"/>
    </source>
</evidence>
<reference evidence="5" key="2">
    <citation type="submission" date="2025-08" db="UniProtKB">
        <authorList>
            <consortium name="Ensembl"/>
        </authorList>
    </citation>
    <scope>IDENTIFICATION</scope>
</reference>
<dbReference type="OMA" id="ACCAYGE"/>
<dbReference type="InterPro" id="IPR035940">
    <property type="entry name" value="CAP_sf"/>
</dbReference>
<evidence type="ECO:0000313" key="5">
    <source>
        <dbReference type="Ensembl" id="ENSVURP00010009197.1"/>
    </source>
</evidence>
<dbReference type="GO" id="GO:0005576">
    <property type="term" value="C:extracellular region"/>
    <property type="evidence" value="ECO:0007669"/>
    <property type="project" value="InterPro"/>
</dbReference>
<dbReference type="InterPro" id="IPR014044">
    <property type="entry name" value="CAP_dom"/>
</dbReference>
<keyword evidence="2" id="KW-0812">Transmembrane</keyword>
<keyword evidence="3" id="KW-0732">Signal</keyword>
<reference evidence="6" key="1">
    <citation type="submission" date="2018-12" db="EMBL/GenBank/DDBJ databases">
        <authorList>
            <person name="Yazar S."/>
        </authorList>
    </citation>
    <scope>NUCLEOTIDE SEQUENCE [LARGE SCALE GENOMIC DNA]</scope>
</reference>
<keyword evidence="2" id="KW-1133">Transmembrane helix</keyword>
<reference evidence="5" key="3">
    <citation type="submission" date="2025-09" db="UniProtKB">
        <authorList>
            <consortium name="Ensembl"/>
        </authorList>
    </citation>
    <scope>IDENTIFICATION</scope>
</reference>
<organism evidence="5 6">
    <name type="scientific">Vombatus ursinus</name>
    <name type="common">Common wombat</name>
    <dbReference type="NCBI Taxonomy" id="29139"/>
    <lineage>
        <taxon>Eukaryota</taxon>
        <taxon>Metazoa</taxon>
        <taxon>Chordata</taxon>
        <taxon>Craniata</taxon>
        <taxon>Vertebrata</taxon>
        <taxon>Euteleostomi</taxon>
        <taxon>Mammalia</taxon>
        <taxon>Metatheria</taxon>
        <taxon>Diprotodontia</taxon>
        <taxon>Vombatidae</taxon>
        <taxon>Vombatus</taxon>
    </lineage>
</organism>
<feature type="signal peptide" evidence="3">
    <location>
        <begin position="1"/>
        <end position="24"/>
    </location>
</feature>
<dbReference type="Gene3D" id="3.40.33.10">
    <property type="entry name" value="CAP"/>
    <property type="match status" value="1"/>
</dbReference>
<name>A0A4X2KIM1_VOMUR</name>
<accession>A0A4X2KIM1</accession>
<dbReference type="AlphaFoldDB" id="A0A4X2KIM1"/>
<dbReference type="STRING" id="29139.ENSVURP00010009197"/>
<feature type="chain" id="PRO_5021444258" description="SCP domain-containing protein" evidence="3">
    <location>
        <begin position="25"/>
        <end position="237"/>
    </location>
</feature>